<dbReference type="PANTHER" id="PTHR46537:SF3">
    <property type="entry name" value="E3 UBIQUITIN-PROTEIN LIGASE RING1A"/>
    <property type="match status" value="1"/>
</dbReference>
<name>B8LRJ4_PICSI</name>
<dbReference type="Gene3D" id="3.10.20.90">
    <property type="entry name" value="Phosphatidylinositol 3-kinase Catalytic Subunit, Chain A, domain 1"/>
    <property type="match status" value="1"/>
</dbReference>
<dbReference type="AlphaFoldDB" id="B8LRJ4"/>
<protein>
    <submittedName>
        <fullName evidence="1">Uncharacterized protein</fullName>
    </submittedName>
</protein>
<dbReference type="EMBL" id="EF678526">
    <property type="protein sequence ID" value="ABR18274.1"/>
    <property type="molecule type" value="mRNA"/>
</dbReference>
<organism evidence="1">
    <name type="scientific">Picea sitchensis</name>
    <name type="common">Sitka spruce</name>
    <name type="synonym">Pinus sitchensis</name>
    <dbReference type="NCBI Taxonomy" id="3332"/>
    <lineage>
        <taxon>Eukaryota</taxon>
        <taxon>Viridiplantae</taxon>
        <taxon>Streptophyta</taxon>
        <taxon>Embryophyta</taxon>
        <taxon>Tracheophyta</taxon>
        <taxon>Spermatophyta</taxon>
        <taxon>Pinopsida</taxon>
        <taxon>Pinidae</taxon>
        <taxon>Conifers I</taxon>
        <taxon>Pinales</taxon>
        <taxon>Pinaceae</taxon>
        <taxon>Picea</taxon>
    </lineage>
</organism>
<dbReference type="PANTHER" id="PTHR46537">
    <property type="entry name" value="OS11G0578200 PROTEIN"/>
    <property type="match status" value="1"/>
</dbReference>
<sequence>MRYGSVSGSNSKNARGMRVAKMVNYLLSKAREEDENEFDIQFTLLPSENDENLPSLETPYLCCSPTVSVNHLCKLLALQLSLPAEDLEIVVEKQRNLIEPGSQSNFSHLGKPGKGKPTLGASENQRVIEVLQQEATLAEVLEQEATLAEIFSYYTGCRGNLALTYRRKL</sequence>
<reference evidence="1" key="1">
    <citation type="submission" date="2007-06" db="EMBL/GenBank/DDBJ databases">
        <title>Full length cDNA sequences from Sitka Spruce (Picea sitchensis).</title>
        <authorList>
            <person name="Ralph S.G."/>
            <person name="Chun H.E."/>
            <person name="Liao N."/>
            <person name="Ali J."/>
            <person name="Reid K."/>
            <person name="Kolosova N."/>
            <person name="Cooper N."/>
            <person name="Cullis C."/>
            <person name="Jancsik S."/>
            <person name="Moore R."/>
            <person name="Mayo M."/>
            <person name="Wagner S."/>
            <person name="Holt R.A."/>
            <person name="Jones S.J.M."/>
            <person name="Marra M.A."/>
            <person name="Ritland C.E."/>
            <person name="Ritland K."/>
            <person name="Bohlmann J."/>
        </authorList>
    </citation>
    <scope>NUCLEOTIDE SEQUENCE</scope>
    <source>
        <tissue evidence="1">Bark</tissue>
    </source>
</reference>
<evidence type="ECO:0000313" key="1">
    <source>
        <dbReference type="EMBL" id="ABR18274.1"/>
    </source>
</evidence>
<accession>B8LRJ4</accession>
<proteinExistence type="evidence at transcript level"/>
<dbReference type="InterPro" id="IPR044592">
    <property type="entry name" value="RING1A/B"/>
</dbReference>